<gene>
    <name evidence="2" type="ORF">ASAP_1157</name>
</gene>
<protein>
    <submittedName>
        <fullName evidence="2">Uncharacterized protein</fullName>
    </submittedName>
</protein>
<reference evidence="2 3" key="2">
    <citation type="journal article" date="2014" name="PLoS ONE">
        <title>Evolution of mitochondria reconstructed from the energy metabolism of living bacteria.</title>
        <authorList>
            <person name="Degli Esposti M."/>
            <person name="Chouaia B."/>
            <person name="Comandatore F."/>
            <person name="Crotti E."/>
            <person name="Sassera D."/>
            <person name="Lievens P.M."/>
            <person name="Daffonchio D."/>
            <person name="Bandi C."/>
        </authorList>
    </citation>
    <scope>NUCLEOTIDE SEQUENCE [LARGE SCALE GENOMIC DNA]</scope>
    <source>
        <strain evidence="2 3">SF2.1</strain>
    </source>
</reference>
<dbReference type="EMBL" id="CBLX010000009">
    <property type="protein sequence ID" value="CDG39202.1"/>
    <property type="molecule type" value="Genomic_DNA"/>
</dbReference>
<comment type="caution">
    <text evidence="2">The sequence shown here is derived from an EMBL/GenBank/DDBJ whole genome shotgun (WGS) entry which is preliminary data.</text>
</comment>
<dbReference type="Proteomes" id="UP000027583">
    <property type="component" value="Unassembled WGS sequence"/>
</dbReference>
<evidence type="ECO:0000313" key="3">
    <source>
        <dbReference type="Proteomes" id="UP000027583"/>
    </source>
</evidence>
<name>A0A060QK42_9PROT</name>
<organism evidence="2 3">
    <name type="scientific">Asaia bogorensis</name>
    <dbReference type="NCBI Taxonomy" id="91915"/>
    <lineage>
        <taxon>Bacteria</taxon>
        <taxon>Pseudomonadati</taxon>
        <taxon>Pseudomonadota</taxon>
        <taxon>Alphaproteobacteria</taxon>
        <taxon>Acetobacterales</taxon>
        <taxon>Acetobacteraceae</taxon>
        <taxon>Asaia</taxon>
    </lineage>
</organism>
<proteinExistence type="predicted"/>
<feature type="region of interest" description="Disordered" evidence="1">
    <location>
        <begin position="1"/>
        <end position="29"/>
    </location>
</feature>
<dbReference type="AlphaFoldDB" id="A0A060QK42"/>
<evidence type="ECO:0000313" key="2">
    <source>
        <dbReference type="EMBL" id="CDG39202.1"/>
    </source>
</evidence>
<evidence type="ECO:0000256" key="1">
    <source>
        <dbReference type="SAM" id="MobiDB-lite"/>
    </source>
</evidence>
<accession>A0A060QK42</accession>
<sequence>MSWRPSITGKPVDILPSPPKSASDGGTIANPYLTKDFPACTTPLRA</sequence>
<reference evidence="2 3" key="1">
    <citation type="journal article" date="2014" name="Genome Biol. Evol.">
        <title>Acetic acid bacteria genomes reveal functional traits for adaptation to life in insect guts.</title>
        <authorList>
            <person name="Chouaia B."/>
            <person name="Gaiarsa S."/>
            <person name="Crotti E."/>
            <person name="Comandatore F."/>
            <person name="Degli Esposti M."/>
            <person name="Ricci I."/>
            <person name="Alma A."/>
            <person name="Favia G."/>
            <person name="Bandi C."/>
            <person name="Daffonchio D."/>
        </authorList>
    </citation>
    <scope>NUCLEOTIDE SEQUENCE [LARGE SCALE GENOMIC DNA]</scope>
    <source>
        <strain evidence="2 3">SF2.1</strain>
    </source>
</reference>